<dbReference type="Gene3D" id="3.20.20.70">
    <property type="entry name" value="Aldolase class I"/>
    <property type="match status" value="1"/>
</dbReference>
<dbReference type="GO" id="GO:0004640">
    <property type="term" value="F:phosphoribosylanthranilate isomerase activity"/>
    <property type="evidence" value="ECO:0007669"/>
    <property type="project" value="UniProtKB-UniRule"/>
</dbReference>
<dbReference type="EMBL" id="CP036266">
    <property type="protein sequence ID" value="QDT21662.1"/>
    <property type="molecule type" value="Genomic_DNA"/>
</dbReference>
<comment type="pathway">
    <text evidence="2 9">Amino-acid biosynthesis; L-tryptophan biosynthesis; L-tryptophan from chorismate: step 3/5.</text>
</comment>
<dbReference type="SUPFAM" id="SSF51366">
    <property type="entry name" value="Ribulose-phoshate binding barrel"/>
    <property type="match status" value="1"/>
</dbReference>
<evidence type="ECO:0000256" key="1">
    <source>
        <dbReference type="ARBA" id="ARBA00001164"/>
    </source>
</evidence>
<keyword evidence="7 9" id="KW-0057">Aromatic amino acid biosynthesis</keyword>
<evidence type="ECO:0000256" key="6">
    <source>
        <dbReference type="ARBA" id="ARBA00022822"/>
    </source>
</evidence>
<evidence type="ECO:0000256" key="8">
    <source>
        <dbReference type="ARBA" id="ARBA00023235"/>
    </source>
</evidence>
<dbReference type="RefSeq" id="WP_145186331.1">
    <property type="nucleotide sequence ID" value="NZ_CP036266.1"/>
</dbReference>
<evidence type="ECO:0000259" key="10">
    <source>
        <dbReference type="Pfam" id="PF00697"/>
    </source>
</evidence>
<dbReference type="PANTHER" id="PTHR42894">
    <property type="entry name" value="N-(5'-PHOSPHORIBOSYL)ANTHRANILATE ISOMERASE"/>
    <property type="match status" value="1"/>
</dbReference>
<evidence type="ECO:0000256" key="3">
    <source>
        <dbReference type="ARBA" id="ARBA00012572"/>
    </source>
</evidence>
<sequence>MWTKICGIRDAETARMVADLGASALGLNFYAPSPRCISVETAGEIAEAVSKNDVALVGLFVNHSLEDIETICQDISLDLLQLHGDESPEFLAKLAERLPNLPLIRAFRVREANLESIAAYLSDCDRCGKRPDYLLIDAYSPDAFGGTGKVAPWAVIQEYYQFTEWPPLILAGGLTPENVAEAIAAVQPFGVDTASGVESAPGIKSEELVASFLKRTKKA</sequence>
<evidence type="ECO:0000313" key="11">
    <source>
        <dbReference type="EMBL" id="QDT21662.1"/>
    </source>
</evidence>
<dbReference type="CDD" id="cd00405">
    <property type="entry name" value="PRAI"/>
    <property type="match status" value="1"/>
</dbReference>
<dbReference type="EC" id="5.3.1.24" evidence="3 9"/>
<dbReference type="PANTHER" id="PTHR42894:SF1">
    <property type="entry name" value="N-(5'-PHOSPHORIBOSYL)ANTHRANILATE ISOMERASE"/>
    <property type="match status" value="1"/>
</dbReference>
<keyword evidence="5 9" id="KW-0028">Amino-acid biosynthesis</keyword>
<dbReference type="InterPro" id="IPR011060">
    <property type="entry name" value="RibuloseP-bd_barrel"/>
</dbReference>
<dbReference type="OrthoDB" id="9786954at2"/>
<dbReference type="InterPro" id="IPR013785">
    <property type="entry name" value="Aldolase_TIM"/>
</dbReference>
<evidence type="ECO:0000256" key="7">
    <source>
        <dbReference type="ARBA" id="ARBA00023141"/>
    </source>
</evidence>
<evidence type="ECO:0000256" key="5">
    <source>
        <dbReference type="ARBA" id="ARBA00022605"/>
    </source>
</evidence>
<comment type="catalytic activity">
    <reaction evidence="1 9">
        <text>N-(5-phospho-beta-D-ribosyl)anthranilate = 1-(2-carboxyphenylamino)-1-deoxy-D-ribulose 5-phosphate</text>
        <dbReference type="Rhea" id="RHEA:21540"/>
        <dbReference type="ChEBI" id="CHEBI:18277"/>
        <dbReference type="ChEBI" id="CHEBI:58613"/>
        <dbReference type="EC" id="5.3.1.24"/>
    </reaction>
</comment>
<evidence type="ECO:0000313" key="12">
    <source>
        <dbReference type="Proteomes" id="UP000320421"/>
    </source>
</evidence>
<keyword evidence="6 9" id="KW-0822">Tryptophan biosynthesis</keyword>
<protein>
    <recommendedName>
        <fullName evidence="4 9">N-(5'-phosphoribosyl)anthranilate isomerase</fullName>
        <shortName evidence="9">PRAI</shortName>
        <ecNumber evidence="3 9">5.3.1.24</ecNumber>
    </recommendedName>
</protein>
<evidence type="ECO:0000256" key="2">
    <source>
        <dbReference type="ARBA" id="ARBA00004664"/>
    </source>
</evidence>
<dbReference type="Pfam" id="PF00697">
    <property type="entry name" value="PRAI"/>
    <property type="match status" value="1"/>
</dbReference>
<reference evidence="11 12" key="1">
    <citation type="submission" date="2019-02" db="EMBL/GenBank/DDBJ databases">
        <title>Deep-cultivation of Planctomycetes and their phenomic and genomic characterization uncovers novel biology.</title>
        <authorList>
            <person name="Wiegand S."/>
            <person name="Jogler M."/>
            <person name="Boedeker C."/>
            <person name="Pinto D."/>
            <person name="Vollmers J."/>
            <person name="Rivas-Marin E."/>
            <person name="Kohn T."/>
            <person name="Peeters S.H."/>
            <person name="Heuer A."/>
            <person name="Rast P."/>
            <person name="Oberbeckmann S."/>
            <person name="Bunk B."/>
            <person name="Jeske O."/>
            <person name="Meyerdierks A."/>
            <person name="Storesund J.E."/>
            <person name="Kallscheuer N."/>
            <person name="Luecker S."/>
            <person name="Lage O.M."/>
            <person name="Pohl T."/>
            <person name="Merkel B.J."/>
            <person name="Hornburger P."/>
            <person name="Mueller R.-W."/>
            <person name="Bruemmer F."/>
            <person name="Labrenz M."/>
            <person name="Spormann A.M."/>
            <person name="Op den Camp H."/>
            <person name="Overmann J."/>
            <person name="Amann R."/>
            <person name="Jetten M.S.M."/>
            <person name="Mascher T."/>
            <person name="Medema M.H."/>
            <person name="Devos D.P."/>
            <person name="Kaster A.-K."/>
            <person name="Ovreas L."/>
            <person name="Rohde M."/>
            <person name="Galperin M.Y."/>
            <person name="Jogler C."/>
        </authorList>
    </citation>
    <scope>NUCLEOTIDE SEQUENCE [LARGE SCALE GENOMIC DNA]</scope>
    <source>
        <strain evidence="11 12">HG66A1</strain>
    </source>
</reference>
<dbReference type="InterPro" id="IPR044643">
    <property type="entry name" value="TrpF_fam"/>
</dbReference>
<keyword evidence="8 9" id="KW-0413">Isomerase</keyword>
<keyword evidence="12" id="KW-1185">Reference proteome</keyword>
<dbReference type="InterPro" id="IPR001240">
    <property type="entry name" value="PRAI_dom"/>
</dbReference>
<dbReference type="HAMAP" id="MF_00135">
    <property type="entry name" value="PRAI"/>
    <property type="match status" value="1"/>
</dbReference>
<accession>A0A517PQM0</accession>
<dbReference type="AlphaFoldDB" id="A0A517PQM0"/>
<organism evidence="11 12">
    <name type="scientific">Gimesia chilikensis</name>
    <dbReference type="NCBI Taxonomy" id="2605989"/>
    <lineage>
        <taxon>Bacteria</taxon>
        <taxon>Pseudomonadati</taxon>
        <taxon>Planctomycetota</taxon>
        <taxon>Planctomycetia</taxon>
        <taxon>Planctomycetales</taxon>
        <taxon>Planctomycetaceae</taxon>
        <taxon>Gimesia</taxon>
    </lineage>
</organism>
<dbReference type="GO" id="GO:0000162">
    <property type="term" value="P:L-tryptophan biosynthetic process"/>
    <property type="evidence" value="ECO:0007669"/>
    <property type="project" value="UniProtKB-UniRule"/>
</dbReference>
<evidence type="ECO:0000256" key="9">
    <source>
        <dbReference type="HAMAP-Rule" id="MF_00135"/>
    </source>
</evidence>
<dbReference type="Proteomes" id="UP000320421">
    <property type="component" value="Chromosome"/>
</dbReference>
<proteinExistence type="inferred from homology"/>
<name>A0A517PQM0_9PLAN</name>
<evidence type="ECO:0000256" key="4">
    <source>
        <dbReference type="ARBA" id="ARBA00022272"/>
    </source>
</evidence>
<dbReference type="UniPathway" id="UPA00035">
    <property type="reaction ID" value="UER00042"/>
</dbReference>
<comment type="similarity">
    <text evidence="9">Belongs to the TrpF family.</text>
</comment>
<gene>
    <name evidence="9 11" type="primary">trpF</name>
    <name evidence="11" type="ORF">HG66A1_34650</name>
</gene>
<feature type="domain" description="N-(5'phosphoribosyl) anthranilate isomerase (PRAI)" evidence="10">
    <location>
        <begin position="4"/>
        <end position="214"/>
    </location>
</feature>